<feature type="compositionally biased region" description="Basic and acidic residues" evidence="2">
    <location>
        <begin position="188"/>
        <end position="201"/>
    </location>
</feature>
<keyword evidence="1" id="KW-0175">Coiled coil</keyword>
<feature type="compositionally biased region" description="Low complexity" evidence="2">
    <location>
        <begin position="45"/>
        <end position="57"/>
    </location>
</feature>
<dbReference type="EMBL" id="ML120605">
    <property type="protein sequence ID" value="RPA89194.1"/>
    <property type="molecule type" value="Genomic_DNA"/>
</dbReference>
<evidence type="ECO:0000256" key="2">
    <source>
        <dbReference type="SAM" id="MobiDB-lite"/>
    </source>
</evidence>
<evidence type="ECO:0000313" key="4">
    <source>
        <dbReference type="Proteomes" id="UP000276215"/>
    </source>
</evidence>
<reference evidence="3 4" key="1">
    <citation type="journal article" date="2018" name="Nat. Ecol. Evol.">
        <title>Pezizomycetes genomes reveal the molecular basis of ectomycorrhizal truffle lifestyle.</title>
        <authorList>
            <person name="Murat C."/>
            <person name="Payen T."/>
            <person name="Noel B."/>
            <person name="Kuo A."/>
            <person name="Morin E."/>
            <person name="Chen J."/>
            <person name="Kohler A."/>
            <person name="Krizsan K."/>
            <person name="Balestrini R."/>
            <person name="Da Silva C."/>
            <person name="Montanini B."/>
            <person name="Hainaut M."/>
            <person name="Levati E."/>
            <person name="Barry K.W."/>
            <person name="Belfiori B."/>
            <person name="Cichocki N."/>
            <person name="Clum A."/>
            <person name="Dockter R.B."/>
            <person name="Fauchery L."/>
            <person name="Guy J."/>
            <person name="Iotti M."/>
            <person name="Le Tacon F."/>
            <person name="Lindquist E.A."/>
            <person name="Lipzen A."/>
            <person name="Malagnac F."/>
            <person name="Mello A."/>
            <person name="Molinier V."/>
            <person name="Miyauchi S."/>
            <person name="Poulain J."/>
            <person name="Riccioni C."/>
            <person name="Rubini A."/>
            <person name="Sitrit Y."/>
            <person name="Splivallo R."/>
            <person name="Traeger S."/>
            <person name="Wang M."/>
            <person name="Zifcakova L."/>
            <person name="Wipf D."/>
            <person name="Zambonelli A."/>
            <person name="Paolocci F."/>
            <person name="Nowrousian M."/>
            <person name="Ottonello S."/>
            <person name="Baldrian P."/>
            <person name="Spatafora J.W."/>
            <person name="Henrissat B."/>
            <person name="Nagy L.G."/>
            <person name="Aury J.M."/>
            <person name="Wincker P."/>
            <person name="Grigoriev I.V."/>
            <person name="Bonfante P."/>
            <person name="Martin F.M."/>
        </authorList>
    </citation>
    <scope>NUCLEOTIDE SEQUENCE [LARGE SCALE GENOMIC DNA]</scope>
    <source>
        <strain evidence="3 4">120613-1</strain>
    </source>
</reference>
<dbReference type="OrthoDB" id="2121319at2759"/>
<feature type="coiled-coil region" evidence="1">
    <location>
        <begin position="338"/>
        <end position="365"/>
    </location>
</feature>
<feature type="region of interest" description="Disordered" evidence="2">
    <location>
        <begin position="1"/>
        <end position="77"/>
    </location>
</feature>
<dbReference type="Proteomes" id="UP000276215">
    <property type="component" value="Unassembled WGS sequence"/>
</dbReference>
<dbReference type="PANTHER" id="PTHR38120:SF1">
    <property type="entry name" value="M PROTEIN, SEROTYPE 2.1"/>
    <property type="match status" value="1"/>
</dbReference>
<name>A0A3N4J5P6_9PEZI</name>
<feature type="coiled-coil region" evidence="1">
    <location>
        <begin position="230"/>
        <end position="282"/>
    </location>
</feature>
<evidence type="ECO:0000256" key="1">
    <source>
        <dbReference type="SAM" id="Coils"/>
    </source>
</evidence>
<organism evidence="3 4">
    <name type="scientific">Choiromyces venosus 120613-1</name>
    <dbReference type="NCBI Taxonomy" id="1336337"/>
    <lineage>
        <taxon>Eukaryota</taxon>
        <taxon>Fungi</taxon>
        <taxon>Dikarya</taxon>
        <taxon>Ascomycota</taxon>
        <taxon>Pezizomycotina</taxon>
        <taxon>Pezizomycetes</taxon>
        <taxon>Pezizales</taxon>
        <taxon>Tuberaceae</taxon>
        <taxon>Choiromyces</taxon>
    </lineage>
</organism>
<proteinExistence type="predicted"/>
<gene>
    <name evidence="3" type="ORF">L873DRAFT_1722952</name>
</gene>
<evidence type="ECO:0000313" key="3">
    <source>
        <dbReference type="EMBL" id="RPA89194.1"/>
    </source>
</evidence>
<dbReference type="PANTHER" id="PTHR38120">
    <property type="entry name" value="EXPRESSED PROTEIN"/>
    <property type="match status" value="1"/>
</dbReference>
<feature type="compositionally biased region" description="Low complexity" evidence="2">
    <location>
        <begin position="215"/>
        <end position="226"/>
    </location>
</feature>
<feature type="region of interest" description="Disordered" evidence="2">
    <location>
        <begin position="188"/>
        <end position="226"/>
    </location>
</feature>
<protein>
    <recommendedName>
        <fullName evidence="5">M protein, serotype 2.1</fullName>
    </recommendedName>
</protein>
<dbReference type="AlphaFoldDB" id="A0A3N4J5P6"/>
<feature type="coiled-coil region" evidence="1">
    <location>
        <begin position="82"/>
        <end position="187"/>
    </location>
</feature>
<keyword evidence="4" id="KW-1185">Reference proteome</keyword>
<feature type="compositionally biased region" description="Low complexity" evidence="2">
    <location>
        <begin position="514"/>
        <end position="528"/>
    </location>
</feature>
<feature type="region of interest" description="Disordered" evidence="2">
    <location>
        <begin position="499"/>
        <end position="544"/>
    </location>
</feature>
<dbReference type="STRING" id="1336337.A0A3N4J5P6"/>
<evidence type="ECO:0008006" key="5">
    <source>
        <dbReference type="Google" id="ProtNLM"/>
    </source>
</evidence>
<accession>A0A3N4J5P6</accession>
<feature type="region of interest" description="Disordered" evidence="2">
    <location>
        <begin position="397"/>
        <end position="423"/>
    </location>
</feature>
<sequence>MPPTAPSATRGPARSPTPNGTGPAVGPTAANGVARRNTLRGGELSSGSPNRNSTSSPLSARSAAKRPSSNSSDADLESAAILEDLRSRLAQSESAAEAAAEEYAKQVKALQIRLEEALGEQMKLEEACHVKDEVIENFEIQIKELTRAKRDQENIYEAERIAAQQEKEEMLDREEELNTIIQRLKDSLAQREKSADSDGRNSLESPPADESLGFAPSNNVSAPNRNNNLLLQKDKLIESLRLELAEAQIRLAEADHQGGTKLHQLEQQLLETRMTNARLMEDNESFQLLLSSAALNGDFPRGDYNDAFSEVEPEPESHVVKKVQGSPRNSISLGSNLAEELEEATHSETEKYRKTESELKALKEQNKAMSLYINNIIERILQHKDSEAILDKTASLGSSAAAPTGTDKALPPPPPAEEEPGHGKILQRTKSLANRNNAKLPKQPTEGGAVLTRSQSMRAPPIGAHKRSQSDANTVYTGASVINNLYRGEGMITPRSQTFYGNEQFNKGNRPRNSDISLDSTTSDLGDLPVRPTPSPTHSAAVGPIAGNKLRPLRLVQENVGNGLVSPPLQGSSRKISGDYKDDIEDANAKLERRQSKRSSWMTWFNRTKEDQAAMLPAENVLFERKDVE</sequence>